<dbReference type="SUPFAM" id="SSF101478">
    <property type="entry name" value="ADP-ribosylglycohydrolase"/>
    <property type="match status" value="1"/>
</dbReference>
<dbReference type="Pfam" id="PF03747">
    <property type="entry name" value="ADP_ribosyl_GH"/>
    <property type="match status" value="1"/>
</dbReference>
<keyword evidence="3" id="KW-1185">Reference proteome</keyword>
<evidence type="ECO:0000256" key="1">
    <source>
        <dbReference type="SAM" id="Phobius"/>
    </source>
</evidence>
<dbReference type="InterPro" id="IPR036705">
    <property type="entry name" value="Ribosyl_crysJ1_sf"/>
</dbReference>
<proteinExistence type="predicted"/>
<evidence type="ECO:0000313" key="2">
    <source>
        <dbReference type="EMBL" id="KAL1521704.1"/>
    </source>
</evidence>
<dbReference type="EMBL" id="JBGBPQ010000007">
    <property type="protein sequence ID" value="KAL1521704.1"/>
    <property type="molecule type" value="Genomic_DNA"/>
</dbReference>
<protein>
    <submittedName>
        <fullName evidence="2">Uncharacterized protein</fullName>
    </submittedName>
</protein>
<organism evidence="2 3">
    <name type="scientific">Prymnesium parvum</name>
    <name type="common">Toxic golden alga</name>
    <dbReference type="NCBI Taxonomy" id="97485"/>
    <lineage>
        <taxon>Eukaryota</taxon>
        <taxon>Haptista</taxon>
        <taxon>Haptophyta</taxon>
        <taxon>Prymnesiophyceae</taxon>
        <taxon>Prymnesiales</taxon>
        <taxon>Prymnesiaceae</taxon>
        <taxon>Prymnesium</taxon>
    </lineage>
</organism>
<dbReference type="Proteomes" id="UP001515480">
    <property type="component" value="Unassembled WGS sequence"/>
</dbReference>
<evidence type="ECO:0000313" key="3">
    <source>
        <dbReference type="Proteomes" id="UP001515480"/>
    </source>
</evidence>
<keyword evidence="1" id="KW-1133">Transmembrane helix</keyword>
<name>A0AB34JJH9_PRYPA</name>
<keyword evidence="1" id="KW-0812">Transmembrane</keyword>
<reference evidence="2 3" key="1">
    <citation type="journal article" date="2024" name="Science">
        <title>Giant polyketide synthase enzymes in the biosynthesis of giant marine polyether toxins.</title>
        <authorList>
            <person name="Fallon T.R."/>
            <person name="Shende V.V."/>
            <person name="Wierzbicki I.H."/>
            <person name="Pendleton A.L."/>
            <person name="Watervoot N.F."/>
            <person name="Auber R.P."/>
            <person name="Gonzalez D.J."/>
            <person name="Wisecaver J.H."/>
            <person name="Moore B.S."/>
        </authorList>
    </citation>
    <scope>NUCLEOTIDE SEQUENCE [LARGE SCALE GENOMIC DNA]</scope>
    <source>
        <strain evidence="2 3">12B1</strain>
    </source>
</reference>
<dbReference type="Gene3D" id="1.10.4080.10">
    <property type="entry name" value="ADP-ribosylation/Crystallin J1"/>
    <property type="match status" value="1"/>
</dbReference>
<sequence length="454" mass="49295">MEYLREMSELPRFAAAAHRPARRRLWESEKSSPIVRLLVGSAVGDAFAFGVSLQDAHWLRRAVKRFGEWPHNPVMREALRQNNVRGFYSDHTEQLLGTVKGLSRHGVAVEAVAMLSAWRDEWELSQRRPPPAVRGVPRQGEGALGRMFRGEVSLEQTHAEQAARGDPGSDPLAAAPPLGWIGLSAERARLAAECSDATHPHPKARAACLLIAFCSRHLAVLHRPPADLIRAAAAHLEASPLAEPETLAHLRALERLPDFHEFGARFCAMPREVHAQLCGPQPCPQAAHVPAGADGRQPMEGLHSDAMRTAGVVLYLCKFQRGPIDVLTAAIDMGGDIDAVAMLCLGIVAAADDLHFGKSNGLSWRLLEELEGLEYLIVQAKAFEAWLENLRLGDDDSSPFAATSQPSNDEPSSVTMADASVGCTWVLGVATIAVVMAAVLAAKPIAYRLLIRRD</sequence>
<dbReference type="InterPro" id="IPR005502">
    <property type="entry name" value="Ribosyl_crysJ1"/>
</dbReference>
<feature type="transmembrane region" description="Helical" evidence="1">
    <location>
        <begin position="425"/>
        <end position="446"/>
    </location>
</feature>
<dbReference type="AlphaFoldDB" id="A0AB34JJH9"/>
<keyword evidence="1" id="KW-0472">Membrane</keyword>
<accession>A0AB34JJH9</accession>
<comment type="caution">
    <text evidence="2">The sequence shown here is derived from an EMBL/GenBank/DDBJ whole genome shotgun (WGS) entry which is preliminary data.</text>
</comment>
<gene>
    <name evidence="2" type="ORF">AB1Y20_021359</name>
</gene>